<evidence type="ECO:0000256" key="3">
    <source>
        <dbReference type="ARBA" id="ARBA00022777"/>
    </source>
</evidence>
<name>A0A1W1Z860_9RHOB</name>
<keyword evidence="3 6" id="KW-0418">Kinase</keyword>
<dbReference type="SUPFAM" id="SSF82549">
    <property type="entry name" value="DAK1/DegV-like"/>
    <property type="match status" value="1"/>
</dbReference>
<keyword evidence="4" id="KW-0067">ATP-binding</keyword>
<dbReference type="GO" id="GO:0019563">
    <property type="term" value="P:glycerol catabolic process"/>
    <property type="evidence" value="ECO:0007669"/>
    <property type="project" value="TreeGrafter"/>
</dbReference>
<dbReference type="STRING" id="1387277.SAMN06295998_101331"/>
<dbReference type="GO" id="GO:0005829">
    <property type="term" value="C:cytosol"/>
    <property type="evidence" value="ECO:0007669"/>
    <property type="project" value="TreeGrafter"/>
</dbReference>
<dbReference type="AlphaFoldDB" id="A0A1W1Z860"/>
<gene>
    <name evidence="6" type="ORF">SAMN06295998_101331</name>
</gene>
<dbReference type="FunFam" id="3.40.50.10440:FF:000001">
    <property type="entry name" value="Dihydroxyacetone kinase, DhaK subunit"/>
    <property type="match status" value="1"/>
</dbReference>
<accession>A0A1W1Z860</accession>
<reference evidence="6 7" key="1">
    <citation type="submission" date="2017-04" db="EMBL/GenBank/DDBJ databases">
        <authorList>
            <person name="Afonso C.L."/>
            <person name="Miller P.J."/>
            <person name="Scott M.A."/>
            <person name="Spackman E."/>
            <person name="Goraichik I."/>
            <person name="Dimitrov K.M."/>
            <person name="Suarez D.L."/>
            <person name="Swayne D.E."/>
        </authorList>
    </citation>
    <scope>NUCLEOTIDE SEQUENCE [LARGE SCALE GENOMIC DNA]</scope>
    <source>
        <strain evidence="6 7">CGMCC 1.12644</strain>
    </source>
</reference>
<sequence length="334" mass="35418">MMKKILNNPEHYVDEMLEGLVAAHPEYYRLHGDGGKVVARAKPGKDGKVGIVTGGGSGHLPVFTGYVGTGLLDACAIGDVFSSPSAEQMADAIRVADSGAGVLRLYGNYGGDVMNFDMAGELVEFEDITCSTVLLADDVASAPPEEHEKRRGVAGMVYAFKMAGAAAEEGRDLEGVTAVAQKAADACRSIGAALSPCTVPQAGKPTFEIADDEMEMGMGIHGEPGVWRGKLQTADQIAGEMMDRLLADMPISSGDRVSVMVNSLGATPPEELYILYRTVKVRLEEAGATIVMPLVGRYATSMEMAGASFTLCKLDEELENLLQAPCDCAFWRVE</sequence>
<evidence type="ECO:0000256" key="4">
    <source>
        <dbReference type="ARBA" id="ARBA00022840"/>
    </source>
</evidence>
<evidence type="ECO:0000313" key="7">
    <source>
        <dbReference type="Proteomes" id="UP000192330"/>
    </source>
</evidence>
<dbReference type="PANTHER" id="PTHR28629">
    <property type="entry name" value="TRIOKINASE/FMN CYCLASE"/>
    <property type="match status" value="1"/>
</dbReference>
<feature type="domain" description="DhaK" evidence="5">
    <location>
        <begin position="8"/>
        <end position="331"/>
    </location>
</feature>
<dbReference type="InterPro" id="IPR050861">
    <property type="entry name" value="Dihydroxyacetone_Kinase"/>
</dbReference>
<proteinExistence type="predicted"/>
<dbReference type="Gene3D" id="3.30.1180.20">
    <property type="entry name" value="Dihydroxyacetone kinase, domain 2"/>
    <property type="match status" value="1"/>
</dbReference>
<keyword evidence="1" id="KW-0808">Transferase</keyword>
<evidence type="ECO:0000256" key="1">
    <source>
        <dbReference type="ARBA" id="ARBA00022679"/>
    </source>
</evidence>
<dbReference type="Proteomes" id="UP000192330">
    <property type="component" value="Unassembled WGS sequence"/>
</dbReference>
<organism evidence="6 7">
    <name type="scientific">Primorskyibacter flagellatus</name>
    <dbReference type="NCBI Taxonomy" id="1387277"/>
    <lineage>
        <taxon>Bacteria</taxon>
        <taxon>Pseudomonadati</taxon>
        <taxon>Pseudomonadota</taxon>
        <taxon>Alphaproteobacteria</taxon>
        <taxon>Rhodobacterales</taxon>
        <taxon>Roseobacteraceae</taxon>
        <taxon>Primorskyibacter</taxon>
    </lineage>
</organism>
<dbReference type="PROSITE" id="PS51481">
    <property type="entry name" value="DHAK"/>
    <property type="match status" value="1"/>
</dbReference>
<evidence type="ECO:0000313" key="6">
    <source>
        <dbReference type="EMBL" id="SMC44574.1"/>
    </source>
</evidence>
<keyword evidence="7" id="KW-1185">Reference proteome</keyword>
<dbReference type="EMBL" id="FWYD01000001">
    <property type="protein sequence ID" value="SMC44574.1"/>
    <property type="molecule type" value="Genomic_DNA"/>
</dbReference>
<dbReference type="Gene3D" id="3.40.50.10440">
    <property type="entry name" value="Dihydroxyacetone kinase, domain 1"/>
    <property type="match status" value="1"/>
</dbReference>
<dbReference type="GO" id="GO:0004371">
    <property type="term" value="F:glycerone kinase activity"/>
    <property type="evidence" value="ECO:0007669"/>
    <property type="project" value="InterPro"/>
</dbReference>
<dbReference type="FunFam" id="3.30.1180.20:FF:000001">
    <property type="entry name" value="Dihydroxyacetone kinase 1"/>
    <property type="match status" value="1"/>
</dbReference>
<evidence type="ECO:0000256" key="2">
    <source>
        <dbReference type="ARBA" id="ARBA00022741"/>
    </source>
</evidence>
<keyword evidence="2" id="KW-0547">Nucleotide-binding</keyword>
<dbReference type="PANTHER" id="PTHR28629:SF4">
    <property type="entry name" value="TRIOKINASE_FMN CYCLASE"/>
    <property type="match status" value="1"/>
</dbReference>
<evidence type="ECO:0000259" key="5">
    <source>
        <dbReference type="PROSITE" id="PS51481"/>
    </source>
</evidence>
<dbReference type="InterPro" id="IPR004006">
    <property type="entry name" value="DhaK_dom"/>
</dbReference>
<dbReference type="Pfam" id="PF02733">
    <property type="entry name" value="Dak1"/>
    <property type="match status" value="1"/>
</dbReference>
<dbReference type="GO" id="GO:0005524">
    <property type="term" value="F:ATP binding"/>
    <property type="evidence" value="ECO:0007669"/>
    <property type="project" value="UniProtKB-KW"/>
</dbReference>
<protein>
    <submittedName>
        <fullName evidence="6">Dihydroxyacetone kinase DhaK subunit</fullName>
    </submittedName>
</protein>